<gene>
    <name evidence="1" type="ORF">BJ138DRAFT_1143692</name>
</gene>
<evidence type="ECO:0000313" key="2">
    <source>
        <dbReference type="Proteomes" id="UP000790377"/>
    </source>
</evidence>
<comment type="caution">
    <text evidence="1">The sequence shown here is derived from an EMBL/GenBank/DDBJ whole genome shotgun (WGS) entry which is preliminary data.</text>
</comment>
<sequence length="132" mass="14976">MGTIDISIEQMVHNPINGTQADIEWGMLVPKENSGLVLLGPDSRRFGISMIHSLHCLDRLRKAIKAKPTSPSGQYHIQHCFNYIRQMVLCAADTRLDPFSGVSREETPVSDRRMSQYTCRDWLAVYQAMNNP</sequence>
<proteinExistence type="predicted"/>
<organism evidence="1 2">
    <name type="scientific">Hygrophoropsis aurantiaca</name>
    <dbReference type="NCBI Taxonomy" id="72124"/>
    <lineage>
        <taxon>Eukaryota</taxon>
        <taxon>Fungi</taxon>
        <taxon>Dikarya</taxon>
        <taxon>Basidiomycota</taxon>
        <taxon>Agaricomycotina</taxon>
        <taxon>Agaricomycetes</taxon>
        <taxon>Agaricomycetidae</taxon>
        <taxon>Boletales</taxon>
        <taxon>Coniophorineae</taxon>
        <taxon>Hygrophoropsidaceae</taxon>
        <taxon>Hygrophoropsis</taxon>
    </lineage>
</organism>
<dbReference type="Proteomes" id="UP000790377">
    <property type="component" value="Unassembled WGS sequence"/>
</dbReference>
<protein>
    <submittedName>
        <fullName evidence="1">Uncharacterized protein</fullName>
    </submittedName>
</protein>
<reference evidence="1" key="1">
    <citation type="journal article" date="2021" name="New Phytol.">
        <title>Evolutionary innovations through gain and loss of genes in the ectomycorrhizal Boletales.</title>
        <authorList>
            <person name="Wu G."/>
            <person name="Miyauchi S."/>
            <person name="Morin E."/>
            <person name="Kuo A."/>
            <person name="Drula E."/>
            <person name="Varga T."/>
            <person name="Kohler A."/>
            <person name="Feng B."/>
            <person name="Cao Y."/>
            <person name="Lipzen A."/>
            <person name="Daum C."/>
            <person name="Hundley H."/>
            <person name="Pangilinan J."/>
            <person name="Johnson J."/>
            <person name="Barry K."/>
            <person name="LaButti K."/>
            <person name="Ng V."/>
            <person name="Ahrendt S."/>
            <person name="Min B."/>
            <person name="Choi I.G."/>
            <person name="Park H."/>
            <person name="Plett J.M."/>
            <person name="Magnuson J."/>
            <person name="Spatafora J.W."/>
            <person name="Nagy L.G."/>
            <person name="Henrissat B."/>
            <person name="Grigoriev I.V."/>
            <person name="Yang Z.L."/>
            <person name="Xu J."/>
            <person name="Martin F.M."/>
        </authorList>
    </citation>
    <scope>NUCLEOTIDE SEQUENCE</scope>
    <source>
        <strain evidence="1">ATCC 28755</strain>
    </source>
</reference>
<keyword evidence="2" id="KW-1185">Reference proteome</keyword>
<accession>A0ACB8ANF2</accession>
<dbReference type="EMBL" id="MU267612">
    <property type="protein sequence ID" value="KAH7914553.1"/>
    <property type="molecule type" value="Genomic_DNA"/>
</dbReference>
<name>A0ACB8ANF2_9AGAM</name>
<evidence type="ECO:0000313" key="1">
    <source>
        <dbReference type="EMBL" id="KAH7914553.1"/>
    </source>
</evidence>